<dbReference type="CDD" id="cd17323">
    <property type="entry name" value="MFS_Tpo1_MDR_like"/>
    <property type="match status" value="1"/>
</dbReference>
<comment type="subcellular location">
    <subcellularLocation>
        <location evidence="1">Membrane</location>
        <topology evidence="1">Multi-pass membrane protein</topology>
    </subcellularLocation>
</comment>
<feature type="transmembrane region" description="Helical" evidence="6">
    <location>
        <begin position="385"/>
        <end position="407"/>
    </location>
</feature>
<feature type="transmembrane region" description="Helical" evidence="6">
    <location>
        <begin position="200"/>
        <end position="220"/>
    </location>
</feature>
<evidence type="ECO:0000313" key="8">
    <source>
        <dbReference type="EMBL" id="KAF5338595.1"/>
    </source>
</evidence>
<dbReference type="GO" id="GO:0140115">
    <property type="term" value="P:export across plasma membrane"/>
    <property type="evidence" value="ECO:0007669"/>
    <property type="project" value="UniProtKB-ARBA"/>
</dbReference>
<dbReference type="PANTHER" id="PTHR23502">
    <property type="entry name" value="MAJOR FACILITATOR SUPERFAMILY"/>
    <property type="match status" value="1"/>
</dbReference>
<evidence type="ECO:0000259" key="7">
    <source>
        <dbReference type="PROSITE" id="PS50850"/>
    </source>
</evidence>
<feature type="transmembrane region" description="Helical" evidence="6">
    <location>
        <begin position="160"/>
        <end position="180"/>
    </location>
</feature>
<dbReference type="Gene3D" id="1.20.1250.20">
    <property type="entry name" value="MFS general substrate transporter like domains"/>
    <property type="match status" value="1"/>
</dbReference>
<dbReference type="PANTHER" id="PTHR23502:SF134">
    <property type="entry name" value="MAJOR FACILITATOR SUPERFAMILY (MFS) PROFILE DOMAIN-CONTAINING PROTEIN-RELATED"/>
    <property type="match status" value="1"/>
</dbReference>
<dbReference type="AlphaFoldDB" id="A0A8H5CB76"/>
<dbReference type="InterPro" id="IPR020846">
    <property type="entry name" value="MFS_dom"/>
</dbReference>
<feature type="transmembrane region" description="Helical" evidence="6">
    <location>
        <begin position="289"/>
        <end position="308"/>
    </location>
</feature>
<keyword evidence="9" id="KW-1185">Reference proteome</keyword>
<feature type="transmembrane region" description="Helical" evidence="6">
    <location>
        <begin position="427"/>
        <end position="447"/>
    </location>
</feature>
<dbReference type="OrthoDB" id="5376138at2759"/>
<dbReference type="EMBL" id="JAACJK010000012">
    <property type="protein sequence ID" value="KAF5338595.1"/>
    <property type="molecule type" value="Genomic_DNA"/>
</dbReference>
<keyword evidence="2 6" id="KW-0812">Transmembrane</keyword>
<feature type="transmembrane region" description="Helical" evidence="6">
    <location>
        <begin position="256"/>
        <end position="277"/>
    </location>
</feature>
<organism evidence="8 9">
    <name type="scientific">Ephemerocybe angulata</name>
    <dbReference type="NCBI Taxonomy" id="980116"/>
    <lineage>
        <taxon>Eukaryota</taxon>
        <taxon>Fungi</taxon>
        <taxon>Dikarya</taxon>
        <taxon>Basidiomycota</taxon>
        <taxon>Agaricomycotina</taxon>
        <taxon>Agaricomycetes</taxon>
        <taxon>Agaricomycetidae</taxon>
        <taxon>Agaricales</taxon>
        <taxon>Agaricineae</taxon>
        <taxon>Psathyrellaceae</taxon>
        <taxon>Ephemerocybe</taxon>
    </lineage>
</organism>
<feature type="transmembrane region" description="Helical" evidence="6">
    <location>
        <begin position="320"/>
        <end position="338"/>
    </location>
</feature>
<dbReference type="InterPro" id="IPR005829">
    <property type="entry name" value="Sugar_transporter_CS"/>
</dbReference>
<name>A0A8H5CB76_9AGAR</name>
<sequence>MPTPGSHRGLTPSSSFQTFVTAHSNDSFATAPGIDTPSIYSHDLPQPGDIDDVQVLDVDVKGLADVDESQIDPRLELANSARPTEEELDESLVTTLSRTVSRLSSATTTNKSWGNGIGAGDAAEKQPGERTGGMEEEPLYIEFKPGDTRNPINYSRRKKWAITCIACSSSFLSSITVSSYNMGFSSMTRDLNATTFQATIGLSLFTLGFGVVPMITAAFSEEFGRRPLYIVSMVGFAVMYVMVAEANNIHTVQIARFLQGAFGSTGATMVGGTIADIWGPEERGLPMSLFTLVAVGANGFGPVFAGWIELNQKLEWRWIQWVQLMICGAVLVVIPFMGETRSSIILAKMARMLRKKTGNKRYRARAEDERGSMRRLVWISCTRPLYLLATEPIVGSFSLWIGFAWGVLFVMVESIGSVFQDLHGFNIGQVGTVFLTVVIGCFLGFFANLYQERLYRKHFPSRGIEARLYLACAAGVLFPVGMMIYAWACFPHVHWMGLAVGITVFIWSTYVIYLSVFSYLADCYGPFASSALAGQSLARNLGGTIFPLFTHQMYAALSYKWANFLFACVAILLMPIPYVLFFYGPKIRQRSKFSRKVTEG</sequence>
<dbReference type="GO" id="GO:0005886">
    <property type="term" value="C:plasma membrane"/>
    <property type="evidence" value="ECO:0007669"/>
    <property type="project" value="TreeGrafter"/>
</dbReference>
<evidence type="ECO:0000313" key="9">
    <source>
        <dbReference type="Proteomes" id="UP000541558"/>
    </source>
</evidence>
<protein>
    <recommendedName>
        <fullName evidence="7">Major facilitator superfamily (MFS) profile domain-containing protein</fullName>
    </recommendedName>
</protein>
<dbReference type="InterPro" id="IPR011701">
    <property type="entry name" value="MFS"/>
</dbReference>
<feature type="region of interest" description="Disordered" evidence="5">
    <location>
        <begin position="107"/>
        <end position="136"/>
    </location>
</feature>
<dbReference type="PROSITE" id="PS00216">
    <property type="entry name" value="SUGAR_TRANSPORT_1"/>
    <property type="match status" value="1"/>
</dbReference>
<keyword evidence="3 6" id="KW-1133">Transmembrane helix</keyword>
<feature type="transmembrane region" description="Helical" evidence="6">
    <location>
        <begin position="561"/>
        <end position="583"/>
    </location>
</feature>
<evidence type="ECO:0000256" key="1">
    <source>
        <dbReference type="ARBA" id="ARBA00004141"/>
    </source>
</evidence>
<evidence type="ECO:0000256" key="6">
    <source>
        <dbReference type="SAM" id="Phobius"/>
    </source>
</evidence>
<dbReference type="FunFam" id="1.20.1250.20:FF:000082">
    <property type="entry name" value="MFS multidrug transporter, putative"/>
    <property type="match status" value="1"/>
</dbReference>
<evidence type="ECO:0000256" key="5">
    <source>
        <dbReference type="SAM" id="MobiDB-lite"/>
    </source>
</evidence>
<dbReference type="PROSITE" id="PS50850">
    <property type="entry name" value="MFS"/>
    <property type="match status" value="1"/>
</dbReference>
<dbReference type="GO" id="GO:0022857">
    <property type="term" value="F:transmembrane transporter activity"/>
    <property type="evidence" value="ECO:0007669"/>
    <property type="project" value="InterPro"/>
</dbReference>
<feature type="domain" description="Major facilitator superfamily (MFS) profile" evidence="7">
    <location>
        <begin position="162"/>
        <end position="588"/>
    </location>
</feature>
<reference evidence="8 9" key="1">
    <citation type="journal article" date="2020" name="ISME J.">
        <title>Uncovering the hidden diversity of litter-decomposition mechanisms in mushroom-forming fungi.</title>
        <authorList>
            <person name="Floudas D."/>
            <person name="Bentzer J."/>
            <person name="Ahren D."/>
            <person name="Johansson T."/>
            <person name="Persson P."/>
            <person name="Tunlid A."/>
        </authorList>
    </citation>
    <scope>NUCLEOTIDE SEQUENCE [LARGE SCALE GENOMIC DNA]</scope>
    <source>
        <strain evidence="8 9">CBS 175.51</strain>
    </source>
</reference>
<dbReference type="SUPFAM" id="SSF103473">
    <property type="entry name" value="MFS general substrate transporter"/>
    <property type="match status" value="1"/>
</dbReference>
<accession>A0A8H5CB76</accession>
<dbReference type="GO" id="GO:0042908">
    <property type="term" value="P:xenobiotic transport"/>
    <property type="evidence" value="ECO:0007669"/>
    <property type="project" value="UniProtKB-ARBA"/>
</dbReference>
<feature type="transmembrane region" description="Helical" evidence="6">
    <location>
        <begin position="227"/>
        <end position="244"/>
    </location>
</feature>
<proteinExistence type="predicted"/>
<dbReference type="Pfam" id="PF07690">
    <property type="entry name" value="MFS_1"/>
    <property type="match status" value="1"/>
</dbReference>
<evidence type="ECO:0000256" key="4">
    <source>
        <dbReference type="ARBA" id="ARBA00023136"/>
    </source>
</evidence>
<dbReference type="Proteomes" id="UP000541558">
    <property type="component" value="Unassembled WGS sequence"/>
</dbReference>
<feature type="transmembrane region" description="Helical" evidence="6">
    <location>
        <begin position="494"/>
        <end position="516"/>
    </location>
</feature>
<gene>
    <name evidence="8" type="ORF">D9611_012745</name>
</gene>
<dbReference type="InterPro" id="IPR036259">
    <property type="entry name" value="MFS_trans_sf"/>
</dbReference>
<feature type="transmembrane region" description="Helical" evidence="6">
    <location>
        <begin position="468"/>
        <end position="488"/>
    </location>
</feature>
<evidence type="ECO:0000256" key="3">
    <source>
        <dbReference type="ARBA" id="ARBA00022989"/>
    </source>
</evidence>
<keyword evidence="4 6" id="KW-0472">Membrane</keyword>
<evidence type="ECO:0000256" key="2">
    <source>
        <dbReference type="ARBA" id="ARBA00022692"/>
    </source>
</evidence>
<comment type="caution">
    <text evidence="8">The sequence shown here is derived from an EMBL/GenBank/DDBJ whole genome shotgun (WGS) entry which is preliminary data.</text>
</comment>